<gene>
    <name evidence="5" type="ordered locus">Bphy_3825</name>
</gene>
<dbReference type="InterPro" id="IPR011990">
    <property type="entry name" value="TPR-like_helical_dom_sf"/>
</dbReference>
<keyword evidence="2" id="KW-0328">Glycosyltransferase</keyword>
<dbReference type="Gene3D" id="1.25.40.10">
    <property type="entry name" value="Tetratricopeptide repeat domain"/>
    <property type="match status" value="2"/>
</dbReference>
<evidence type="ECO:0000313" key="6">
    <source>
        <dbReference type="Proteomes" id="UP000001192"/>
    </source>
</evidence>
<dbReference type="AlphaFoldDB" id="B2JNA8"/>
<dbReference type="PANTHER" id="PTHR44835">
    <property type="entry name" value="UDP-N-ACETYLGLUCOSAMINE--PEPTIDE N-ACETYLGLUCOSAMINYLTRANSFERASE SPINDLY-RELATED"/>
    <property type="match status" value="1"/>
</dbReference>
<dbReference type="eggNOG" id="COG0457">
    <property type="taxonomic scope" value="Bacteria"/>
</dbReference>
<feature type="repeat" description="TPR" evidence="4">
    <location>
        <begin position="98"/>
        <end position="131"/>
    </location>
</feature>
<comment type="pathway">
    <text evidence="1">Protein modification; protein glycosylation.</text>
</comment>
<sequence length="559" mass="61826">MADAVPRVRADSMRRSTPYFSAMLPTFDPFLAFLRYAAAAQSGGDARARALWLEAASCLHATDNASIDGLMLDLLEQQQFEQAVSLVEAVAQLEPHSAAANMRLGYAMQMASRDRDALAPYRRALAIDPAFPQLRKNLAIALNRTGADPVQEREMLEAAVAAAPSDLALWLNLMPARRACFDLEGSLAAAERAVELDPQSAIAHGNLAQALKESQRWDDALDHANKACALAPGNPSLRTALGVLHLLRGEYAQGWPAHEARWSDPASMLTEGRPLFGRPQWRGESLKGKTLLVWGEQGMGDVLQFCRFIPLLAQRVHREGGRIVWNSFAHMGALLPRSFAEHIDAYSVTRDLESLPMFDFELPLVSAPLMLDTRVESIPRDVPYLRADADARAAWRTRLADEKRLKVGLAWTGSVNHGRNRFRRVGLERYARAFRDLDGVAFYSLQPGATADVDAARAAGLPIADFTHEWRSFDDTAAFVSELDLVISVCTSAAHLAGALGQRTWVVLDVNPYWTWMTDRRDSPWYPTATLYRQRQFGAWQPVMAEVARDLRALAASGV</sequence>
<dbReference type="HOGENOM" id="CLU_010140_2_0_4"/>
<evidence type="ECO:0000256" key="2">
    <source>
        <dbReference type="ARBA" id="ARBA00022676"/>
    </source>
</evidence>
<dbReference type="KEGG" id="bph:Bphy_3825"/>
<dbReference type="STRING" id="391038.Bphy_3825"/>
<dbReference type="SMART" id="SM00028">
    <property type="entry name" value="TPR"/>
    <property type="match status" value="2"/>
</dbReference>
<dbReference type="EMBL" id="CP001044">
    <property type="protein sequence ID" value="ACC72956.1"/>
    <property type="molecule type" value="Genomic_DNA"/>
</dbReference>
<dbReference type="SUPFAM" id="SSF53756">
    <property type="entry name" value="UDP-Glycosyltransferase/glycogen phosphorylase"/>
    <property type="match status" value="1"/>
</dbReference>
<dbReference type="PANTHER" id="PTHR44835:SF1">
    <property type="entry name" value="PROTEIN O-GLCNAC TRANSFERASE"/>
    <property type="match status" value="1"/>
</dbReference>
<evidence type="ECO:0000313" key="5">
    <source>
        <dbReference type="EMBL" id="ACC72956.1"/>
    </source>
</evidence>
<dbReference type="InterPro" id="IPR019734">
    <property type="entry name" value="TPR_rpt"/>
</dbReference>
<proteinExistence type="predicted"/>
<dbReference type="SUPFAM" id="SSF48452">
    <property type="entry name" value="TPR-like"/>
    <property type="match status" value="1"/>
</dbReference>
<dbReference type="Pfam" id="PF13432">
    <property type="entry name" value="TPR_16"/>
    <property type="match status" value="2"/>
</dbReference>
<dbReference type="PROSITE" id="PS50005">
    <property type="entry name" value="TPR"/>
    <property type="match status" value="1"/>
</dbReference>
<evidence type="ECO:0000256" key="1">
    <source>
        <dbReference type="ARBA" id="ARBA00004922"/>
    </source>
</evidence>
<dbReference type="Gene3D" id="3.40.50.2000">
    <property type="entry name" value="Glycogen Phosphorylase B"/>
    <property type="match status" value="1"/>
</dbReference>
<evidence type="ECO:0000256" key="3">
    <source>
        <dbReference type="ARBA" id="ARBA00022679"/>
    </source>
</evidence>
<keyword evidence="3" id="KW-0808">Transferase</keyword>
<keyword evidence="4" id="KW-0802">TPR repeat</keyword>
<dbReference type="GO" id="GO:0016757">
    <property type="term" value="F:glycosyltransferase activity"/>
    <property type="evidence" value="ECO:0007669"/>
    <property type="project" value="UniProtKB-KW"/>
</dbReference>
<dbReference type="eggNOG" id="COG0859">
    <property type="taxonomic scope" value="Bacteria"/>
</dbReference>
<protein>
    <submittedName>
        <fullName evidence="5">Tetratricopeptide TPR_2 repeat protein</fullName>
    </submittedName>
</protein>
<name>B2JNA8_PARP8</name>
<accession>B2JNA8</accession>
<evidence type="ECO:0000256" key="4">
    <source>
        <dbReference type="PROSITE-ProRule" id="PRU00339"/>
    </source>
</evidence>
<dbReference type="Proteomes" id="UP000001192">
    <property type="component" value="Chromosome 2"/>
</dbReference>
<reference evidence="6" key="1">
    <citation type="journal article" date="2014" name="Stand. Genomic Sci.">
        <title>Complete genome sequence of Burkholderia phymatum STM815(T), a broad host range and efficient nitrogen-fixing symbiont of Mimosa species.</title>
        <authorList>
            <person name="Moulin L."/>
            <person name="Klonowska A."/>
            <person name="Caroline B."/>
            <person name="Booth K."/>
            <person name="Vriezen J.A."/>
            <person name="Melkonian R."/>
            <person name="James E.K."/>
            <person name="Young J.P."/>
            <person name="Bena G."/>
            <person name="Hauser L."/>
            <person name="Land M."/>
            <person name="Kyrpides N."/>
            <person name="Bruce D."/>
            <person name="Chain P."/>
            <person name="Copeland A."/>
            <person name="Pitluck S."/>
            <person name="Woyke T."/>
            <person name="Lizotte-Waniewski M."/>
            <person name="Bristow J."/>
            <person name="Riley M."/>
        </authorList>
    </citation>
    <scope>NUCLEOTIDE SEQUENCE [LARGE SCALE GENOMIC DNA]</scope>
    <source>
        <strain evidence="6">DSM 17167 / CIP 108236 / LMG 21445 / STM815</strain>
    </source>
</reference>
<keyword evidence="6" id="KW-1185">Reference proteome</keyword>
<dbReference type="InterPro" id="IPR051939">
    <property type="entry name" value="Glycosyltr_41/O-GlcNAc_trsf"/>
</dbReference>
<organism evidence="5 6">
    <name type="scientific">Paraburkholderia phymatum (strain DSM 17167 / CIP 108236 / LMG 21445 / STM815)</name>
    <name type="common">Burkholderia phymatum</name>
    <dbReference type="NCBI Taxonomy" id="391038"/>
    <lineage>
        <taxon>Bacteria</taxon>
        <taxon>Pseudomonadati</taxon>
        <taxon>Pseudomonadota</taxon>
        <taxon>Betaproteobacteria</taxon>
        <taxon>Burkholderiales</taxon>
        <taxon>Burkholderiaceae</taxon>
        <taxon>Paraburkholderia</taxon>
    </lineage>
</organism>